<proteinExistence type="predicted"/>
<evidence type="ECO:0000313" key="2">
    <source>
        <dbReference type="EMBL" id="PTB80209.1"/>
    </source>
</evidence>
<dbReference type="OrthoDB" id="5152716at2759"/>
<organism evidence="2 3">
    <name type="scientific">Trichoderma longibrachiatum ATCC 18648</name>
    <dbReference type="NCBI Taxonomy" id="983965"/>
    <lineage>
        <taxon>Eukaryota</taxon>
        <taxon>Fungi</taxon>
        <taxon>Dikarya</taxon>
        <taxon>Ascomycota</taxon>
        <taxon>Pezizomycotina</taxon>
        <taxon>Sordariomycetes</taxon>
        <taxon>Hypocreomycetidae</taxon>
        <taxon>Hypocreales</taxon>
        <taxon>Hypocreaceae</taxon>
        <taxon>Trichoderma</taxon>
    </lineage>
</organism>
<evidence type="ECO:0000313" key="3">
    <source>
        <dbReference type="Proteomes" id="UP000240760"/>
    </source>
</evidence>
<dbReference type="AlphaFoldDB" id="A0A2T4CF70"/>
<feature type="compositionally biased region" description="Basic and acidic residues" evidence="1">
    <location>
        <begin position="51"/>
        <end position="60"/>
    </location>
</feature>
<sequence>MLGQTENSAPRLTPASQQHLNNAKSTKFTSSRRIHRIGSSSHPGQAPVCNEKGKETDTPVRRPSTPTLPACHEGKQQTGSRSSREKTTLYTAAARGNRRHPCGQSERTGNIHSWVLRICNHQPGWIRWLFWEPKRETNTIEMILL</sequence>
<feature type="compositionally biased region" description="Polar residues" evidence="1">
    <location>
        <begin position="1"/>
        <end position="29"/>
    </location>
</feature>
<reference evidence="2 3" key="1">
    <citation type="submission" date="2016-07" db="EMBL/GenBank/DDBJ databases">
        <title>Multiple horizontal gene transfer events from other fungi enriched the ability of initially mycotrophic Trichoderma (Ascomycota) to feed on dead plant biomass.</title>
        <authorList>
            <consortium name="DOE Joint Genome Institute"/>
            <person name="Aerts A."/>
            <person name="Atanasova L."/>
            <person name="Chenthamara K."/>
            <person name="Zhang J."/>
            <person name="Grujic M."/>
            <person name="Henrissat B."/>
            <person name="Kuo A."/>
            <person name="Salamov A."/>
            <person name="Lipzen A."/>
            <person name="Labutti K."/>
            <person name="Barry K."/>
            <person name="Miao Y."/>
            <person name="Rahimi M.J."/>
            <person name="Shen Q."/>
            <person name="Grigoriev I.V."/>
            <person name="Kubicek C.P."/>
            <person name="Druzhinina I.S."/>
        </authorList>
    </citation>
    <scope>NUCLEOTIDE SEQUENCE [LARGE SCALE GENOMIC DNA]</scope>
    <source>
        <strain evidence="2 3">ATCC 18648</strain>
    </source>
</reference>
<accession>A0A2T4CF70</accession>
<dbReference type="Proteomes" id="UP000240760">
    <property type="component" value="Unassembled WGS sequence"/>
</dbReference>
<name>A0A2T4CF70_TRILO</name>
<gene>
    <name evidence="2" type="ORF">M440DRAFT_1118784</name>
</gene>
<dbReference type="EMBL" id="KZ679127">
    <property type="protein sequence ID" value="PTB80209.1"/>
    <property type="molecule type" value="Genomic_DNA"/>
</dbReference>
<evidence type="ECO:0000256" key="1">
    <source>
        <dbReference type="SAM" id="MobiDB-lite"/>
    </source>
</evidence>
<protein>
    <submittedName>
        <fullName evidence="2">Uncharacterized protein</fullName>
    </submittedName>
</protein>
<keyword evidence="3" id="KW-1185">Reference proteome</keyword>
<feature type="region of interest" description="Disordered" evidence="1">
    <location>
        <begin position="1"/>
        <end position="86"/>
    </location>
</feature>